<comment type="caution">
    <text evidence="1">The sequence shown here is derived from an EMBL/GenBank/DDBJ whole genome shotgun (WGS) entry which is preliminary data.</text>
</comment>
<gene>
    <name evidence="1" type="ORF">C7383_101307</name>
</gene>
<evidence type="ECO:0000313" key="2">
    <source>
        <dbReference type="Proteomes" id="UP000245412"/>
    </source>
</evidence>
<dbReference type="AlphaFoldDB" id="A0AB73T9W4"/>
<organism evidence="1 2">
    <name type="scientific">Murimonas intestini</name>
    <dbReference type="NCBI Taxonomy" id="1337051"/>
    <lineage>
        <taxon>Bacteria</taxon>
        <taxon>Bacillati</taxon>
        <taxon>Bacillota</taxon>
        <taxon>Clostridia</taxon>
        <taxon>Lachnospirales</taxon>
        <taxon>Lachnospiraceae</taxon>
        <taxon>Murimonas</taxon>
    </lineage>
</organism>
<sequence length="516" mass="59944">MGKKRIAAVIIAMVTFLGSVLAQMELGTPQYRVHQHRDWKNEEELGIADGKNCIHETNTSGYTYDSNAVDTAELKTHLPIVVIDVPDKIPGEPYHGEEGTEYTLAPDGDTYTMAKMKVIDHRDRYNQVSDEGELSSLIRIRVRGNSSRWFEKSSYSIKTVEESGDYRNVAVMGMEKHHEWVLNGPYLDKSLMRNYMAMNLSGELMEYAPDVRYCEVVLNGEYKGLYLMMETVSRGKGRIDIEKPNKTRNITGYIIELDNDSVQPPTALDNFTKYASILRERAFFDIVYPGKLNLTPELQDYIERDVSAFEKALYSFDYDSLRYGYPVKTDVDQFVDYFIIMEVFMQYDVGNRSTFFYKDINGRFKPCVWDFNNSLDNAAINLELDDYHISGFFSIQSPWFWMMLKEEDFIDQIIREYRSLREGILSDDSLKEYISDTGAYLGSAVDRNFAVWGYTFEPQNLQWNNKLIPDERNPSSYEEAVQQMENTLLDRVDWLDKHIEVLKQYGHESAVKKFNH</sequence>
<proteinExistence type="predicted"/>
<accession>A0AB73T9W4</accession>
<evidence type="ECO:0000313" key="1">
    <source>
        <dbReference type="EMBL" id="PWJ78931.1"/>
    </source>
</evidence>
<name>A0AB73T9W4_9FIRM</name>
<dbReference type="InterPro" id="IPR014867">
    <property type="entry name" value="Spore_coat_CotH_CotH2/3/7"/>
</dbReference>
<dbReference type="Pfam" id="PF08757">
    <property type="entry name" value="CotH"/>
    <property type="match status" value="1"/>
</dbReference>
<keyword evidence="2" id="KW-1185">Reference proteome</keyword>
<dbReference type="EMBL" id="QGGY01000001">
    <property type="protein sequence ID" value="PWJ78931.1"/>
    <property type="molecule type" value="Genomic_DNA"/>
</dbReference>
<reference evidence="1 2" key="1">
    <citation type="submission" date="2018-05" db="EMBL/GenBank/DDBJ databases">
        <authorList>
            <person name="Goeker M."/>
            <person name="Huntemann M."/>
            <person name="Clum A."/>
            <person name="Pillay M."/>
            <person name="Palaniappan K."/>
            <person name="Varghese N."/>
            <person name="Mikhailova N."/>
            <person name="Stamatis D."/>
            <person name="Reddy T."/>
            <person name="Daum C."/>
            <person name="Shapiro N."/>
            <person name="Ivanova N."/>
            <person name="Kyrpides N."/>
            <person name="Woyke T."/>
        </authorList>
    </citation>
    <scope>NUCLEOTIDE SEQUENCE [LARGE SCALE GENOMIC DNA]</scope>
    <source>
        <strain evidence="1 2">DSM 26524</strain>
    </source>
</reference>
<dbReference type="RefSeq" id="WP_109624367.1">
    <property type="nucleotide sequence ID" value="NZ_JANKBI010000001.1"/>
</dbReference>
<dbReference type="Proteomes" id="UP000245412">
    <property type="component" value="Unassembled WGS sequence"/>
</dbReference>
<protein>
    <submittedName>
        <fullName evidence="1">CotH protein</fullName>
    </submittedName>
</protein>